<organism evidence="1 2">
    <name type="scientific">Nicotiana tabacum</name>
    <name type="common">Common tobacco</name>
    <dbReference type="NCBI Taxonomy" id="4097"/>
    <lineage>
        <taxon>Eukaryota</taxon>
        <taxon>Viridiplantae</taxon>
        <taxon>Streptophyta</taxon>
        <taxon>Embryophyta</taxon>
        <taxon>Tracheophyta</taxon>
        <taxon>Spermatophyta</taxon>
        <taxon>Magnoliopsida</taxon>
        <taxon>eudicotyledons</taxon>
        <taxon>Gunneridae</taxon>
        <taxon>Pentapetalae</taxon>
        <taxon>asterids</taxon>
        <taxon>lamiids</taxon>
        <taxon>Solanales</taxon>
        <taxon>Solanaceae</taxon>
        <taxon>Nicotianoideae</taxon>
        <taxon>Nicotianeae</taxon>
        <taxon>Nicotiana</taxon>
    </lineage>
</organism>
<evidence type="ECO:0000313" key="1">
    <source>
        <dbReference type="Proteomes" id="UP000790787"/>
    </source>
</evidence>
<accession>A0AC58SRD0</accession>
<reference evidence="2" key="2">
    <citation type="submission" date="2025-08" db="UniProtKB">
        <authorList>
            <consortium name="RefSeq"/>
        </authorList>
    </citation>
    <scope>IDENTIFICATION</scope>
    <source>
        <tissue evidence="2">Leaf</tissue>
    </source>
</reference>
<keyword evidence="1" id="KW-1185">Reference proteome</keyword>
<evidence type="ECO:0000313" key="2">
    <source>
        <dbReference type="RefSeq" id="XP_075087520.1"/>
    </source>
</evidence>
<sequence length="430" mass="49576">MEGETPARLFSLLKKNFTRSRKLTFFQINQSVAHAVITMKKIPPKKPHFFKPILPGFKNGLKIPVGFLKYLKEYKNEHAILRRGSKQWAVKVNGRRFEAGWVEFAQKHGLQLGDMLIFRHEGKMEFEVVIFDSSGSVREYLQEEVHTVEETSKNFEFEEKPSPSIKSSNMASSHTEAATHAKLPFGQSHFVCTIRSYCLSKGFLCLPQQFAKPNGLTNKKCDLIIRDGRQRSWNLKLSFSRRPRVYIIGDGLRKFIVDNCLEEGDRIMLEVVTNGETPIWRFQVVTNGGTPIRKFQDIRKKPSNMSPLNAHVSTTNYGDDNDRPYFISTIKPYCTKKSVLYFPLDFAKSNGLMNRKCEMILKDEEQRCWTVWLGREAHHFGVVSGWSKFRTANGLQVGDAYKIELIKNGEIPIAHFHCKCSSLLIYFYRV</sequence>
<name>A0AC58SRD0_TOBAC</name>
<reference evidence="1" key="1">
    <citation type="journal article" date="2014" name="Nat. Commun.">
        <title>The tobacco genome sequence and its comparison with those of tomato and potato.</title>
        <authorList>
            <person name="Sierro N."/>
            <person name="Battey J.N."/>
            <person name="Ouadi S."/>
            <person name="Bakaher N."/>
            <person name="Bovet L."/>
            <person name="Willig A."/>
            <person name="Goepfert S."/>
            <person name="Peitsch M.C."/>
            <person name="Ivanov N.V."/>
        </authorList>
    </citation>
    <scope>NUCLEOTIDE SEQUENCE [LARGE SCALE GENOMIC DNA]</scope>
</reference>
<dbReference type="RefSeq" id="XP_075087520.1">
    <property type="nucleotide sequence ID" value="XM_075231419.1"/>
</dbReference>
<gene>
    <name evidence="2" type="primary">LOC142169549</name>
</gene>
<proteinExistence type="predicted"/>
<dbReference type="Proteomes" id="UP000790787">
    <property type="component" value="Chromosome 15"/>
</dbReference>
<protein>
    <submittedName>
        <fullName evidence="2">B3 domain-containing protein REM10-like</fullName>
    </submittedName>
</protein>